<dbReference type="STRING" id="2074.BG845_03015"/>
<proteinExistence type="predicted"/>
<gene>
    <name evidence="1" type="ORF">BG845_03015</name>
</gene>
<dbReference type="AlphaFoldDB" id="A0A1Y2MYC6"/>
<evidence type="ECO:0000313" key="1">
    <source>
        <dbReference type="EMBL" id="OSY40192.1"/>
    </source>
</evidence>
<comment type="caution">
    <text evidence="1">The sequence shown here is derived from an EMBL/GenBank/DDBJ whole genome shotgun (WGS) entry which is preliminary data.</text>
</comment>
<evidence type="ECO:0008006" key="3">
    <source>
        <dbReference type="Google" id="ProtNLM"/>
    </source>
</evidence>
<protein>
    <recommendedName>
        <fullName evidence="3">Polymerase nucleotidyl transferase domain-containing protein</fullName>
    </recommendedName>
</protein>
<accession>A0A1Y2MYC6</accession>
<dbReference type="SUPFAM" id="SSF81301">
    <property type="entry name" value="Nucleotidyltransferase"/>
    <property type="match status" value="1"/>
</dbReference>
<dbReference type="Proteomes" id="UP000194360">
    <property type="component" value="Unassembled WGS sequence"/>
</dbReference>
<name>A0A1Y2MYC6_PSEAH</name>
<organism evidence="1 2">
    <name type="scientific">Pseudonocardia autotrophica</name>
    <name type="common">Amycolata autotrophica</name>
    <name type="synonym">Nocardia autotrophica</name>
    <dbReference type="NCBI Taxonomy" id="2074"/>
    <lineage>
        <taxon>Bacteria</taxon>
        <taxon>Bacillati</taxon>
        <taxon>Actinomycetota</taxon>
        <taxon>Actinomycetes</taxon>
        <taxon>Pseudonocardiales</taxon>
        <taxon>Pseudonocardiaceae</taxon>
        <taxon>Pseudonocardia</taxon>
    </lineage>
</organism>
<dbReference type="EMBL" id="MIGB01000014">
    <property type="protein sequence ID" value="OSY40192.1"/>
    <property type="molecule type" value="Genomic_DNA"/>
</dbReference>
<dbReference type="InterPro" id="IPR043519">
    <property type="entry name" value="NT_sf"/>
</dbReference>
<dbReference type="RefSeq" id="WP_085913235.1">
    <property type="nucleotide sequence ID" value="NZ_AP018920.1"/>
</dbReference>
<sequence length="271" mass="28873">MTGLGGAGDGESVVDRAIGVAAEAFGPRLSAAYALGSIAHGGFAPLVSDVDVMLVLDGVDPATSARMADVRERVRRDVPGELADRLSIFWSDPPGVRRGAGEHSRLPEVDRLDLLDSGRLLLGDDCRAGATRPTTDALVLRAAEFALTTFDDAYRARLRDPDDLVAGGARPVTKAVLFPVRFLYTLATGRLGHNTDAAAWYSGHHEHADLAAAAATWRTTGLTDPEAARRLLSTGLRPIYATFTAEYVLALRELGQDSTADRLAAWGELIR</sequence>
<dbReference type="OrthoDB" id="7058480at2"/>
<evidence type="ECO:0000313" key="2">
    <source>
        <dbReference type="Proteomes" id="UP000194360"/>
    </source>
</evidence>
<keyword evidence="2" id="KW-1185">Reference proteome</keyword>
<reference evidence="1 2" key="1">
    <citation type="submission" date="2016-09" db="EMBL/GenBank/DDBJ databases">
        <title>Pseudonocardia autotrophica DSM535, a candidate organism with high potential of specific P450 cytochromes.</title>
        <authorList>
            <person name="Grumaz C."/>
            <person name="Vainshtein Y."/>
            <person name="Kirstahler P."/>
            <person name="Sohn K."/>
        </authorList>
    </citation>
    <scope>NUCLEOTIDE SEQUENCE [LARGE SCALE GENOMIC DNA]</scope>
    <source>
        <strain evidence="1 2">DSM 535</strain>
    </source>
</reference>